<evidence type="ECO:0000313" key="5">
    <source>
        <dbReference type="Proteomes" id="UP000009022"/>
    </source>
</evidence>
<dbReference type="GO" id="GO:0051646">
    <property type="term" value="P:mitochondrion localization"/>
    <property type="evidence" value="ECO:0000318"/>
    <property type="project" value="GO_Central"/>
</dbReference>
<organism evidence="4 5">
    <name type="scientific">Trichoplax adhaerens</name>
    <name type="common">Trichoplax reptans</name>
    <dbReference type="NCBI Taxonomy" id="10228"/>
    <lineage>
        <taxon>Eukaryota</taxon>
        <taxon>Metazoa</taxon>
        <taxon>Placozoa</taxon>
        <taxon>Uniplacotomia</taxon>
        <taxon>Trichoplacea</taxon>
        <taxon>Trichoplacidae</taxon>
        <taxon>Trichoplax</taxon>
    </lineage>
</organism>
<keyword evidence="2" id="KW-0812">Transmembrane</keyword>
<keyword evidence="5" id="KW-1185">Reference proteome</keyword>
<dbReference type="Pfam" id="PF00350">
    <property type="entry name" value="Dynamin_N"/>
    <property type="match status" value="1"/>
</dbReference>
<dbReference type="GO" id="GO:0005741">
    <property type="term" value="C:mitochondrial outer membrane"/>
    <property type="evidence" value="ECO:0000318"/>
    <property type="project" value="GO_Central"/>
</dbReference>
<feature type="domain" description="Dynamin N-terminal" evidence="3">
    <location>
        <begin position="133"/>
        <end position="324"/>
    </location>
</feature>
<dbReference type="AlphaFoldDB" id="B3RTG0"/>
<accession>B3RTG0</accession>
<dbReference type="InterPro" id="IPR045063">
    <property type="entry name" value="Dynamin_N"/>
</dbReference>
<dbReference type="GO" id="GO:0008053">
    <property type="term" value="P:mitochondrial fusion"/>
    <property type="evidence" value="ECO:0000318"/>
    <property type="project" value="GO_Central"/>
</dbReference>
<evidence type="ECO:0000256" key="2">
    <source>
        <dbReference type="SAM" id="Phobius"/>
    </source>
</evidence>
<evidence type="ECO:0000259" key="3">
    <source>
        <dbReference type="Pfam" id="PF00350"/>
    </source>
</evidence>
<dbReference type="PhylomeDB" id="B3RTG0"/>
<dbReference type="InterPro" id="IPR027417">
    <property type="entry name" value="P-loop_NTPase"/>
</dbReference>
<dbReference type="HOGENOM" id="CLU_356160_0_0_1"/>
<dbReference type="GO" id="GO:0003924">
    <property type="term" value="F:GTPase activity"/>
    <property type="evidence" value="ECO:0000318"/>
    <property type="project" value="GO_Central"/>
</dbReference>
<dbReference type="EMBL" id="DS985243">
    <property type="protein sequence ID" value="EDV27219.1"/>
    <property type="molecule type" value="Genomic_DNA"/>
</dbReference>
<dbReference type="KEGG" id="tad:TRIADDRAFT_54952"/>
<dbReference type="RefSeq" id="XP_002111215.1">
    <property type="nucleotide sequence ID" value="XM_002111179.1"/>
</dbReference>
<name>B3RTG0_TRIAD</name>
<protein>
    <recommendedName>
        <fullName evidence="3">Dynamin N-terminal domain-containing protein</fullName>
    </recommendedName>
</protein>
<dbReference type="eggNOG" id="ENOG502S53H">
    <property type="taxonomic scope" value="Eukaryota"/>
</dbReference>
<gene>
    <name evidence="4" type="ORF">TRIADDRAFT_54952</name>
</gene>
<feature type="region of interest" description="Disordered" evidence="1">
    <location>
        <begin position="217"/>
        <end position="237"/>
    </location>
</feature>
<dbReference type="InParanoid" id="B3RTG0"/>
<dbReference type="Proteomes" id="UP000009022">
    <property type="component" value="Unassembled WGS sequence"/>
</dbReference>
<dbReference type="PANTHER" id="PTHR26392:SF92">
    <property type="entry name" value="PROTEIN KINASE DOMAIN-CONTAINING PROTEIN"/>
    <property type="match status" value="1"/>
</dbReference>
<feature type="compositionally biased region" description="Polar residues" evidence="1">
    <location>
        <begin position="217"/>
        <end position="235"/>
    </location>
</feature>
<keyword evidence="2" id="KW-0472">Membrane</keyword>
<dbReference type="CTD" id="6751898"/>
<dbReference type="OrthoDB" id="8927528at2759"/>
<dbReference type="STRING" id="10228.B3RTG0"/>
<dbReference type="SUPFAM" id="SSF52540">
    <property type="entry name" value="P-loop containing nucleoside triphosphate hydrolases"/>
    <property type="match status" value="1"/>
</dbReference>
<dbReference type="PANTHER" id="PTHR26392">
    <property type="entry name" value="MITOGEN-ACTIVATED PROTEIN KINASE KINASE KINASE 7-RELATED"/>
    <property type="match status" value="1"/>
</dbReference>
<reference evidence="4 5" key="1">
    <citation type="journal article" date="2008" name="Nature">
        <title>The Trichoplax genome and the nature of placozoans.</title>
        <authorList>
            <person name="Srivastava M."/>
            <person name="Begovic E."/>
            <person name="Chapman J."/>
            <person name="Putnam N.H."/>
            <person name="Hellsten U."/>
            <person name="Kawashima T."/>
            <person name="Kuo A."/>
            <person name="Mitros T."/>
            <person name="Salamov A."/>
            <person name="Carpenter M.L."/>
            <person name="Signorovitch A.Y."/>
            <person name="Moreno M.A."/>
            <person name="Kamm K."/>
            <person name="Grimwood J."/>
            <person name="Schmutz J."/>
            <person name="Shapiro H."/>
            <person name="Grigoriev I.V."/>
            <person name="Buss L.W."/>
            <person name="Schierwater B."/>
            <person name="Dellaporta S.L."/>
            <person name="Rokhsar D.S."/>
        </authorList>
    </citation>
    <scope>NUCLEOTIDE SEQUENCE [LARGE SCALE GENOMIC DNA]</scope>
    <source>
        <strain evidence="4 5">Grell-BS-1999</strain>
    </source>
</reference>
<evidence type="ECO:0000313" key="4">
    <source>
        <dbReference type="EMBL" id="EDV27219.1"/>
    </source>
</evidence>
<dbReference type="Gene3D" id="3.40.50.300">
    <property type="entry name" value="P-loop containing nucleotide triphosphate hydrolases"/>
    <property type="match status" value="1"/>
</dbReference>
<feature type="transmembrane region" description="Helical" evidence="2">
    <location>
        <begin position="661"/>
        <end position="694"/>
    </location>
</feature>
<evidence type="ECO:0000256" key="1">
    <source>
        <dbReference type="SAM" id="MobiDB-lite"/>
    </source>
</evidence>
<feature type="transmembrane region" description="Helical" evidence="2">
    <location>
        <begin position="633"/>
        <end position="655"/>
    </location>
</feature>
<proteinExistence type="predicted"/>
<dbReference type="GeneID" id="6751898"/>
<sequence length="800" mass="90086">MDYIPKENEIDEIQSFKTAMNLCERCKIDASGLKTIENFKERLHLFRRNETIENYNRSCVSAVNFLSAQRIENAFRKFAENKKELISLLEGVNKSIFQGLEPELVDIVEIYDEQYLENMNKYISRLRSVECPILIAGEVSAGKSTLINLILGESLLPVGHLHTTTCVSKLRYSTNRCINLFTWNANDKKLKSGKEINIDNISDMAATIENAMKSMSKASTSTNRGAKSGGSFQSNRDNKTYEETPMLLASISADDVDIACDDADDLELASGKLTIQWDFPFLKDGILLVDSPGIGETSLATEQVMKYLPNACSIIYVIDVSNAGGMKEDRLIRLITEAQNLNTEKFHLFSPESAIFVCNKWDTIAREDQHDVENCIKEKLKRLWPGFRESQLILLSSTNVINHLKAGFVSDEWKSLHCIIAQLIEDSLKKIITNSSCWFYSLLGVIANRYRFISRCSYLNDAVRISYLKSLKNNTISIKSTLKNPDFHGDIVKTIDDRTKQIANSLRIFLDCDDFRNGMTTWILEDIPIREKVADQDIKELICILFSDRFIRLLTLWEKKHGLLRQFQDDIKISLDARYGDVFLALANLENLLQINDDSFDCLYDLNITSSLGEISLRLDVTPPNVTKSWRNFYTTFGITTGAVGGGVAGAAIGLTIADGVAAAVIGGVIGGVTGGIGAIISVVVLGVLVGVVWSRNKRNRQRKRILSILQQNAPKILLELAEKQKADEIAQKYANPIKTFVEDIRRKIYQQIEANETFISQTSEKNGYQAKDTAQDKIDIIENFREGVNVILRKYDHDM</sequence>
<keyword evidence="2" id="KW-1133">Transmembrane helix</keyword>